<dbReference type="Proteomes" id="UP000282032">
    <property type="component" value="Segment"/>
</dbReference>
<accession>A0A346BPA7</accession>
<dbReference type="KEGG" id="vg:41702566"/>
<evidence type="ECO:0000313" key="1">
    <source>
        <dbReference type="EMBL" id="AXL65904.1"/>
    </source>
</evidence>
<name>A0A346BPA7_9VIRU</name>
<dbReference type="EMBL" id="MH545521">
    <property type="protein sequence ID" value="AXL65904.1"/>
    <property type="molecule type" value="Genomic_DNA"/>
</dbReference>
<organism evidence="1">
    <name type="scientific">Longjawed orbweaver circular virus 1</name>
    <dbReference type="NCBI Taxonomy" id="2293294"/>
    <lineage>
        <taxon>Viruses</taxon>
        <taxon>Circularisvirus</taxon>
    </lineage>
</organism>
<protein>
    <submittedName>
        <fullName evidence="1">Putative capsid protein</fullName>
    </submittedName>
</protein>
<dbReference type="GeneID" id="41702566"/>
<reference evidence="1" key="1">
    <citation type="journal article" date="2018" name="PeerJ">
        <title>Virus discovery in all three major lineages of terrestrial arthropods highlights the diversity of single-stranded DNA viruses associated with invertebrates.</title>
        <authorList>
            <person name="Rosario K."/>
            <person name="Mettel K.A."/>
            <person name="Benner B.E."/>
            <person name="Johnson R."/>
            <person name="Scott C."/>
            <person name="Yusseff-Vanegas S.Z."/>
            <person name="Baker C.C."/>
            <person name="Cassill D.L."/>
            <person name="Storer C."/>
            <person name="Varsani A."/>
            <person name="Breitbart M."/>
        </authorList>
    </citation>
    <scope>NUCLEOTIDE SEQUENCE [LARGE SCALE GENOMIC DNA]</scope>
    <source>
        <strain evidence="1">BC_I1601_F12</strain>
    </source>
</reference>
<dbReference type="RefSeq" id="YP_009551361.1">
    <property type="nucleotide sequence ID" value="NC_040323.1"/>
</dbReference>
<proteinExistence type="predicted"/>
<sequence>MLFRRRLGLRYRRYRRKSWPARRAMYRRRRSAKLRKSSRIRRISNDYTKETFSDVTMYVLLPDKVKPERPSSTSFEMFTSAIGTDSMNSDRFGFLCTVYKYVKFNSFVWHVTCDPITAVSGAFAVEKTVVKGTVSGLNEFFKNEDFYVSWDLNFAYDASKAITVKDLTGIHAKKTRIGGHKPAIFKWKVPQKLREYVLCSEVPDARSGNVPIGSFFNNLLERKNINVPNYFIGCGTEIMRKLPNFNNMFDDVRFVLRVNCFVNCTFHGAVILKQ</sequence>